<proteinExistence type="predicted"/>
<dbReference type="EMBL" id="JBGBPQ010000005">
    <property type="protein sequence ID" value="KAL1524747.1"/>
    <property type="molecule type" value="Genomic_DNA"/>
</dbReference>
<comment type="caution">
    <text evidence="2">The sequence shown here is derived from an EMBL/GenBank/DDBJ whole genome shotgun (WGS) entry which is preliminary data.</text>
</comment>
<sequence>MAEAQGSRMKASSSAPVLRDSPYNQSIGPAKPKRRAKDGVWRPPPGGFNEPDLPHFEGPGPGQYTPKEQHSVLSTKPRVVGCRFGSEDRFKYLAPLRSLEGTSSGLLGGSCGPQAVASPGPAYMPDYSCVHVAARSSSFSVQRRDTSGADSIARGAAPGPGLYNPSDKALSTRKNYVAGGGFLADDRQKYLGELDPSSLTPSVSQSPGPLYMPSHSFAMSRAPTVSFGGHGPGTIKSVPSLKMPMPGPGAYTPIAQNAALSTKPRILVTHFGVEPRVSKGLMDSSMCFHKNVPVDMTHVHTHDLSPGPSYNPSIAPIKRSYQKPIIGTAKRFSRVPIIVK</sequence>
<dbReference type="InterPro" id="IPR010736">
    <property type="entry name" value="SHIPPO-rpt"/>
</dbReference>
<dbReference type="Pfam" id="PF07004">
    <property type="entry name" value="SHIPPO-rpt"/>
    <property type="match status" value="1"/>
</dbReference>
<evidence type="ECO:0000313" key="3">
    <source>
        <dbReference type="Proteomes" id="UP001515480"/>
    </source>
</evidence>
<evidence type="ECO:0000256" key="1">
    <source>
        <dbReference type="SAM" id="MobiDB-lite"/>
    </source>
</evidence>
<dbReference type="Proteomes" id="UP001515480">
    <property type="component" value="Unassembled WGS sequence"/>
</dbReference>
<accession>A0AB34JV52</accession>
<dbReference type="PANTHER" id="PTHR21580">
    <property type="entry name" value="SHIPPO-1-RELATED"/>
    <property type="match status" value="1"/>
</dbReference>
<name>A0AB34JV52_PRYPA</name>
<dbReference type="InterPro" id="IPR051291">
    <property type="entry name" value="CIMAP"/>
</dbReference>
<keyword evidence="3" id="KW-1185">Reference proteome</keyword>
<dbReference type="AlphaFoldDB" id="A0AB34JV52"/>
<feature type="region of interest" description="Disordered" evidence="1">
    <location>
        <begin position="1"/>
        <end position="73"/>
    </location>
</feature>
<protein>
    <submittedName>
        <fullName evidence="2">Uncharacterized protein</fullName>
    </submittedName>
</protein>
<reference evidence="2 3" key="1">
    <citation type="journal article" date="2024" name="Science">
        <title>Giant polyketide synthase enzymes in the biosynthesis of giant marine polyether toxins.</title>
        <authorList>
            <person name="Fallon T.R."/>
            <person name="Shende V.V."/>
            <person name="Wierzbicki I.H."/>
            <person name="Pendleton A.L."/>
            <person name="Watervoot N.F."/>
            <person name="Auber R.P."/>
            <person name="Gonzalez D.J."/>
            <person name="Wisecaver J.H."/>
            <person name="Moore B.S."/>
        </authorList>
    </citation>
    <scope>NUCLEOTIDE SEQUENCE [LARGE SCALE GENOMIC DNA]</scope>
    <source>
        <strain evidence="2 3">12B1</strain>
    </source>
</reference>
<gene>
    <name evidence="2" type="ORF">AB1Y20_019630</name>
</gene>
<organism evidence="2 3">
    <name type="scientific">Prymnesium parvum</name>
    <name type="common">Toxic golden alga</name>
    <dbReference type="NCBI Taxonomy" id="97485"/>
    <lineage>
        <taxon>Eukaryota</taxon>
        <taxon>Haptista</taxon>
        <taxon>Haptophyta</taxon>
        <taxon>Prymnesiophyceae</taxon>
        <taxon>Prymnesiales</taxon>
        <taxon>Prymnesiaceae</taxon>
        <taxon>Prymnesium</taxon>
    </lineage>
</organism>
<evidence type="ECO:0000313" key="2">
    <source>
        <dbReference type="EMBL" id="KAL1524747.1"/>
    </source>
</evidence>